<reference evidence="2 3" key="1">
    <citation type="submission" date="2024-02" db="EMBL/GenBank/DDBJ databases">
        <title>Bacteria isolated from the canopy kelp, Nereocystis luetkeana.</title>
        <authorList>
            <person name="Pfister C.A."/>
            <person name="Younker I.T."/>
            <person name="Light S.H."/>
        </authorList>
    </citation>
    <scope>NUCLEOTIDE SEQUENCE [LARGE SCALE GENOMIC DNA]</scope>
    <source>
        <strain evidence="2 3">TI.1.15</strain>
    </source>
</reference>
<dbReference type="EMBL" id="JBANDX010000137">
    <property type="protein sequence ID" value="MEL0611352.1"/>
    <property type="molecule type" value="Genomic_DNA"/>
</dbReference>
<dbReference type="InterPro" id="IPR029062">
    <property type="entry name" value="Class_I_gatase-like"/>
</dbReference>
<comment type="caution">
    <text evidence="2">The sequence shown here is derived from an EMBL/GenBank/DDBJ whole genome shotgun (WGS) entry which is preliminary data.</text>
</comment>
<dbReference type="PROSITE" id="PS51273">
    <property type="entry name" value="GATASE_TYPE_1"/>
    <property type="match status" value="1"/>
</dbReference>
<dbReference type="Proteomes" id="UP001377160">
    <property type="component" value="Unassembled WGS sequence"/>
</dbReference>
<dbReference type="RefSeq" id="WP_341636229.1">
    <property type="nucleotide sequence ID" value="NZ_JBANDX010000137.1"/>
</dbReference>
<dbReference type="InterPro" id="IPR017926">
    <property type="entry name" value="GATASE"/>
</dbReference>
<dbReference type="Gene3D" id="3.40.50.880">
    <property type="match status" value="1"/>
</dbReference>
<dbReference type="Pfam" id="PF00117">
    <property type="entry name" value="GATase"/>
    <property type="match status" value="1"/>
</dbReference>
<name>A0ABU9G2Z7_9VIBR</name>
<evidence type="ECO:0000259" key="1">
    <source>
        <dbReference type="Pfam" id="PF00117"/>
    </source>
</evidence>
<proteinExistence type="predicted"/>
<evidence type="ECO:0000313" key="3">
    <source>
        <dbReference type="Proteomes" id="UP001377160"/>
    </source>
</evidence>
<sequence>RPQIEKARLKVSGLSAHKKLVEVIEHPNHPWFIAAQFHPEITSTPRDGHQ</sequence>
<dbReference type="SUPFAM" id="SSF52317">
    <property type="entry name" value="Class I glutamine amidotransferase-like"/>
    <property type="match status" value="1"/>
</dbReference>
<feature type="domain" description="Glutamine amidotransferase" evidence="1">
    <location>
        <begin position="3"/>
        <end position="48"/>
    </location>
</feature>
<protein>
    <recommendedName>
        <fullName evidence="1">Glutamine amidotransferase domain-containing protein</fullName>
    </recommendedName>
</protein>
<organism evidence="2 3">
    <name type="scientific">Vibrio echinoideorum</name>
    <dbReference type="NCBI Taxonomy" id="2100116"/>
    <lineage>
        <taxon>Bacteria</taxon>
        <taxon>Pseudomonadati</taxon>
        <taxon>Pseudomonadota</taxon>
        <taxon>Gammaproteobacteria</taxon>
        <taxon>Vibrionales</taxon>
        <taxon>Vibrionaceae</taxon>
        <taxon>Vibrio</taxon>
    </lineage>
</organism>
<accession>A0ABU9G2Z7</accession>
<evidence type="ECO:0000313" key="2">
    <source>
        <dbReference type="EMBL" id="MEL0611352.1"/>
    </source>
</evidence>
<gene>
    <name evidence="2" type="ORF">V8Z71_23945</name>
</gene>
<feature type="non-terminal residue" evidence="2">
    <location>
        <position position="1"/>
    </location>
</feature>
<keyword evidence="3" id="KW-1185">Reference proteome</keyword>